<sequence>MIPLSFNTYTFLANDESMGAANVEITLSNLIYSFDWELPVGAEGIDTLKTHGVVTHKTNALRLVAKVYNHDWKS</sequence>
<comment type="caution">
    <text evidence="1">The sequence shown here is derived from an EMBL/GenBank/DDBJ whole genome shotgun (WGS) entry which is preliminary data.</text>
</comment>
<keyword evidence="2" id="KW-1185">Reference proteome</keyword>
<gene>
    <name evidence="1" type="ORF">Tco_0878878</name>
</gene>
<reference evidence="1" key="2">
    <citation type="submission" date="2022-01" db="EMBL/GenBank/DDBJ databases">
        <authorList>
            <person name="Yamashiro T."/>
            <person name="Shiraishi A."/>
            <person name="Satake H."/>
            <person name="Nakayama K."/>
        </authorList>
    </citation>
    <scope>NUCLEOTIDE SEQUENCE</scope>
</reference>
<organism evidence="1 2">
    <name type="scientific">Tanacetum coccineum</name>
    <dbReference type="NCBI Taxonomy" id="301880"/>
    <lineage>
        <taxon>Eukaryota</taxon>
        <taxon>Viridiplantae</taxon>
        <taxon>Streptophyta</taxon>
        <taxon>Embryophyta</taxon>
        <taxon>Tracheophyta</taxon>
        <taxon>Spermatophyta</taxon>
        <taxon>Magnoliopsida</taxon>
        <taxon>eudicotyledons</taxon>
        <taxon>Gunneridae</taxon>
        <taxon>Pentapetalae</taxon>
        <taxon>asterids</taxon>
        <taxon>campanulids</taxon>
        <taxon>Asterales</taxon>
        <taxon>Asteraceae</taxon>
        <taxon>Asteroideae</taxon>
        <taxon>Anthemideae</taxon>
        <taxon>Anthemidinae</taxon>
        <taxon>Tanacetum</taxon>
    </lineage>
</organism>
<evidence type="ECO:0000313" key="1">
    <source>
        <dbReference type="EMBL" id="GJT20172.1"/>
    </source>
</evidence>
<name>A0ABQ5C2C8_9ASTR</name>
<accession>A0ABQ5C2C8</accession>
<dbReference type="EMBL" id="BQNB010013779">
    <property type="protein sequence ID" value="GJT20172.1"/>
    <property type="molecule type" value="Genomic_DNA"/>
</dbReference>
<protein>
    <submittedName>
        <fullName evidence="1">Uncharacterized protein</fullName>
    </submittedName>
</protein>
<reference evidence="1" key="1">
    <citation type="journal article" date="2022" name="Int. J. Mol. Sci.">
        <title>Draft Genome of Tanacetum Coccineum: Genomic Comparison of Closely Related Tanacetum-Family Plants.</title>
        <authorList>
            <person name="Yamashiro T."/>
            <person name="Shiraishi A."/>
            <person name="Nakayama K."/>
            <person name="Satake H."/>
        </authorList>
    </citation>
    <scope>NUCLEOTIDE SEQUENCE</scope>
</reference>
<evidence type="ECO:0000313" key="2">
    <source>
        <dbReference type="Proteomes" id="UP001151760"/>
    </source>
</evidence>
<proteinExistence type="predicted"/>
<dbReference type="Proteomes" id="UP001151760">
    <property type="component" value="Unassembled WGS sequence"/>
</dbReference>